<evidence type="ECO:0000313" key="10">
    <source>
        <dbReference type="EMBL" id="XCB33042.1"/>
    </source>
</evidence>
<proteinExistence type="inferred from homology"/>
<feature type="modified residue" description="N6-(pyridoxal phosphate)lysine" evidence="6">
    <location>
        <position position="316"/>
    </location>
</feature>
<dbReference type="SUPFAM" id="SSF56059">
    <property type="entry name" value="Glutathione synthetase ATP-binding domain-like"/>
    <property type="match status" value="1"/>
</dbReference>
<gene>
    <name evidence="10" type="ORF">RBB77_21910</name>
</gene>
<dbReference type="GO" id="GO:0046872">
    <property type="term" value="F:metal ion binding"/>
    <property type="evidence" value="ECO:0007669"/>
    <property type="project" value="InterPro"/>
</dbReference>
<dbReference type="Gene3D" id="3.40.640.10">
    <property type="entry name" value="Type I PLP-dependent aspartate aminotransferase-like (Major domain)"/>
    <property type="match status" value="1"/>
</dbReference>
<name>A0AAU7ZQ34_9BACT</name>
<dbReference type="PROSITE" id="PS00392">
    <property type="entry name" value="DDC_GAD_HDC_YDC"/>
    <property type="match status" value="1"/>
</dbReference>
<dbReference type="InterPro" id="IPR011990">
    <property type="entry name" value="TPR-like_helical_dom_sf"/>
</dbReference>
<dbReference type="Gene3D" id="1.20.1340.10">
    <property type="entry name" value="dopa decarboxylase, N-terminal domain"/>
    <property type="match status" value="1"/>
</dbReference>
<dbReference type="InterPro" id="IPR010977">
    <property type="entry name" value="Aromatic_deC"/>
</dbReference>
<dbReference type="KEGG" id="tpsc:RBB77_21910"/>
<dbReference type="EMBL" id="CP132942">
    <property type="protein sequence ID" value="XCB33042.1"/>
    <property type="molecule type" value="Genomic_DNA"/>
</dbReference>
<dbReference type="RefSeq" id="WP_353063884.1">
    <property type="nucleotide sequence ID" value="NZ_CP132942.1"/>
</dbReference>
<dbReference type="Gene3D" id="1.25.40.10">
    <property type="entry name" value="Tetratricopeptide repeat domain"/>
    <property type="match status" value="1"/>
</dbReference>
<accession>A0AAU7ZQ34</accession>
<dbReference type="CDD" id="cd06450">
    <property type="entry name" value="DOPA_deC_like"/>
    <property type="match status" value="1"/>
</dbReference>
<evidence type="ECO:0000256" key="5">
    <source>
        <dbReference type="ARBA" id="ARBA00023239"/>
    </source>
</evidence>
<dbReference type="AlphaFoldDB" id="A0AAU7ZQ34"/>
<dbReference type="InterPro" id="IPR021115">
    <property type="entry name" value="Pyridoxal-P_BS"/>
</dbReference>
<evidence type="ECO:0000256" key="8">
    <source>
        <dbReference type="PROSITE-ProRule" id="PRU00409"/>
    </source>
</evidence>
<keyword evidence="4 6" id="KW-0663">Pyridoxal phosphate</keyword>
<reference evidence="10" key="1">
    <citation type="submission" date="2023-08" db="EMBL/GenBank/DDBJ databases">
        <authorList>
            <person name="Messyasz A."/>
            <person name="Mannisto M.K."/>
            <person name="Kerkhof L.J."/>
            <person name="Haggblom M."/>
        </authorList>
    </citation>
    <scope>NUCLEOTIDE SEQUENCE</scope>
    <source>
        <strain evidence="10">X5P6</strain>
    </source>
</reference>
<comment type="cofactor">
    <cofactor evidence="1 6">
        <name>pyridoxal 5'-phosphate</name>
        <dbReference type="ChEBI" id="CHEBI:597326"/>
    </cofactor>
</comment>
<evidence type="ECO:0000259" key="9">
    <source>
        <dbReference type="PROSITE" id="PS50975"/>
    </source>
</evidence>
<dbReference type="GO" id="GO:0030170">
    <property type="term" value="F:pyridoxal phosphate binding"/>
    <property type="evidence" value="ECO:0007669"/>
    <property type="project" value="InterPro"/>
</dbReference>
<dbReference type="InterPro" id="IPR015422">
    <property type="entry name" value="PyrdxlP-dep_Trfase_small"/>
</dbReference>
<dbReference type="PROSITE" id="PS50005">
    <property type="entry name" value="TPR"/>
    <property type="match status" value="2"/>
</dbReference>
<protein>
    <submittedName>
        <fullName evidence="10">Pyridoxal-dependent decarboxylase</fullName>
    </submittedName>
</protein>
<dbReference type="GO" id="GO:0005524">
    <property type="term" value="F:ATP binding"/>
    <property type="evidence" value="ECO:0007669"/>
    <property type="project" value="UniProtKB-UniRule"/>
</dbReference>
<evidence type="ECO:0000256" key="4">
    <source>
        <dbReference type="ARBA" id="ARBA00022898"/>
    </source>
</evidence>
<dbReference type="SUPFAM" id="SSF48452">
    <property type="entry name" value="TPR-like"/>
    <property type="match status" value="1"/>
</dbReference>
<keyword evidence="8" id="KW-0067">ATP-binding</keyword>
<feature type="domain" description="ATP-grasp" evidence="9">
    <location>
        <begin position="770"/>
        <end position="974"/>
    </location>
</feature>
<evidence type="ECO:0000256" key="2">
    <source>
        <dbReference type="ARBA" id="ARBA00009533"/>
    </source>
</evidence>
<dbReference type="GO" id="GO:0019752">
    <property type="term" value="P:carboxylic acid metabolic process"/>
    <property type="evidence" value="ECO:0007669"/>
    <property type="project" value="InterPro"/>
</dbReference>
<sequence>MSQVMGTENQSIDSAADAPITLDPSNWKVFRRQAHEMLDDMVDYLENVRKRPVWQPIPTAVRTWFRKGVPVLPMDLDRVHEEFMQHIVPFAAGNVHPGFMGWVHGGGTPVGMLAEMLAAGLNANLGGRDHAPVEVERQVVNWVREIFGFPEGATGLFVTGTSMANLIAVVIARDTELGFQVRRDGVAANSRRLAAYGSSAVHGCIAKAMDIAGVGSDALRKIATDSRHRIDVEALQQAIHNDRRDGFTPFLVVGSAGTVDTGAIDDLAALADLCQREKLWFHVDGAYGALGMLAADIAPRLRGIERADSLAFDFHKWGHVPYDAGFILVRDGQLHQQSFESSPAYLKREVRGLAAGAPWPCDFGPDLSRGFHALKTWFTLKVHGIQTLGAVISQTCELASYLESLIAERAELELLAPVELNIVCFRYRTEDSDRINAQIVVNLQECGSVAPSTTRMKGALAIRAAIVNHRTSRSEIRTLLTETLALGRALQNEQSPRAGALEMEETPEARQHTGMQVALQHVEARLSVEPESITLMFQRACFLEQTGHLQEARDAYRDLLDHEPSHLGALNNLGNLLLKSREIPEARRLYELAVGYHPDRPSCRANLGNLLFKNGEREAAREQFEQALRVDQNYRPAHAGLCFILDQLGDPERATWHRNKAFQNRCVVITPYRGEQPPITVLELVSTTGGNIRTDDFLSDRAFQRILITTEFYDPKTVLPPHQLVVNAIGEADGAAAALAGALSVVAHTDAPVINHPEFVLATGRCEIAQRLSDVPGVVTARTRTLSREQLLAPQAAATLASLDFRFPLLLRTPGFHGGENFIRVETLEELPAAVSELPGDDLFVIQYLDARGADGKSRKYRVMMIDGQIYPLHVAISGDWKIHYFSADMADFPEHRAEDADFLTDIRGVLGECAMAALQQIQETLRLDYGGIDFGLSEKGEVLLFEANATMAVLVPEKDPRWDYRRPAVEKIYRTLWTMLKRKATVCQSSANGLNIQSAKNNLEIETETLASVAT</sequence>
<dbReference type="InterPro" id="IPR011761">
    <property type="entry name" value="ATP-grasp"/>
</dbReference>
<dbReference type="SMART" id="SM00028">
    <property type="entry name" value="TPR"/>
    <property type="match status" value="3"/>
</dbReference>
<evidence type="ECO:0000256" key="3">
    <source>
        <dbReference type="ARBA" id="ARBA00022793"/>
    </source>
</evidence>
<dbReference type="GO" id="GO:0016831">
    <property type="term" value="F:carboxy-lyase activity"/>
    <property type="evidence" value="ECO:0007669"/>
    <property type="project" value="UniProtKB-KW"/>
</dbReference>
<dbReference type="PANTHER" id="PTHR11999">
    <property type="entry name" value="GROUP II PYRIDOXAL-5-PHOSPHATE DECARBOXYLASE"/>
    <property type="match status" value="1"/>
</dbReference>
<dbReference type="Pfam" id="PF00282">
    <property type="entry name" value="Pyridoxal_deC"/>
    <property type="match status" value="1"/>
</dbReference>
<dbReference type="SUPFAM" id="SSF53383">
    <property type="entry name" value="PLP-dependent transferases"/>
    <property type="match status" value="1"/>
</dbReference>
<evidence type="ECO:0000256" key="6">
    <source>
        <dbReference type="PIRSR" id="PIRSR602129-50"/>
    </source>
</evidence>
<dbReference type="Pfam" id="PF13432">
    <property type="entry name" value="TPR_16"/>
    <property type="match status" value="1"/>
</dbReference>
<dbReference type="InterPro" id="IPR015424">
    <property type="entry name" value="PyrdxlP-dep_Trfase"/>
</dbReference>
<dbReference type="GO" id="GO:0006520">
    <property type="term" value="P:amino acid metabolic process"/>
    <property type="evidence" value="ECO:0007669"/>
    <property type="project" value="InterPro"/>
</dbReference>
<evidence type="ECO:0000256" key="1">
    <source>
        <dbReference type="ARBA" id="ARBA00001933"/>
    </source>
</evidence>
<organism evidence="10">
    <name type="scientific">Tunturiibacter psychrotolerans</name>
    <dbReference type="NCBI Taxonomy" id="3069686"/>
    <lineage>
        <taxon>Bacteria</taxon>
        <taxon>Pseudomonadati</taxon>
        <taxon>Acidobacteriota</taxon>
        <taxon>Terriglobia</taxon>
        <taxon>Terriglobales</taxon>
        <taxon>Acidobacteriaceae</taxon>
        <taxon>Tunturiibacter</taxon>
    </lineage>
</organism>
<reference evidence="10" key="2">
    <citation type="journal article" date="2024" name="Environ. Microbiol.">
        <title>Genome analysis and description of Tunturibacter gen. nov. expands the diversity of Terriglobia in tundra soils.</title>
        <authorList>
            <person name="Messyasz A."/>
            <person name="Mannisto M.K."/>
            <person name="Kerkhof L.J."/>
            <person name="Haggblom M.M."/>
        </authorList>
    </citation>
    <scope>NUCLEOTIDE SEQUENCE</scope>
    <source>
        <strain evidence="10">X5P6</strain>
    </source>
</reference>
<dbReference type="InterPro" id="IPR015421">
    <property type="entry name" value="PyrdxlP-dep_Trfase_major"/>
</dbReference>
<keyword evidence="8" id="KW-0547">Nucleotide-binding</keyword>
<dbReference type="InterPro" id="IPR002129">
    <property type="entry name" value="PyrdxlP-dep_de-COase"/>
</dbReference>
<dbReference type="PROSITE" id="PS50975">
    <property type="entry name" value="ATP_GRASP"/>
    <property type="match status" value="1"/>
</dbReference>
<evidence type="ECO:0000256" key="7">
    <source>
        <dbReference type="PROSITE-ProRule" id="PRU00339"/>
    </source>
</evidence>
<dbReference type="Pfam" id="PF13374">
    <property type="entry name" value="TPR_10"/>
    <property type="match status" value="1"/>
</dbReference>
<keyword evidence="5" id="KW-0456">Lyase</keyword>
<dbReference type="PANTHER" id="PTHR11999:SF70">
    <property type="entry name" value="MIP05841P"/>
    <property type="match status" value="1"/>
</dbReference>
<keyword evidence="3" id="KW-0210">Decarboxylase</keyword>
<dbReference type="PRINTS" id="PR00800">
    <property type="entry name" value="YHDCRBOXLASE"/>
</dbReference>
<comment type="similarity">
    <text evidence="2">Belongs to the group II decarboxylase family.</text>
</comment>
<feature type="repeat" description="TPR" evidence="7">
    <location>
        <begin position="567"/>
        <end position="600"/>
    </location>
</feature>
<feature type="repeat" description="TPR" evidence="7">
    <location>
        <begin position="601"/>
        <end position="634"/>
    </location>
</feature>
<dbReference type="InterPro" id="IPR019734">
    <property type="entry name" value="TPR_rpt"/>
</dbReference>
<keyword evidence="7" id="KW-0802">TPR repeat</keyword>
<dbReference type="Gene3D" id="3.90.1150.10">
    <property type="entry name" value="Aspartate Aminotransferase, domain 1"/>
    <property type="match status" value="1"/>
</dbReference>